<reference evidence="2" key="1">
    <citation type="journal article" date="2013" name="Stand. Genomic Sci.">
        <title>Complete genome sequence of Desulfocapsa sulfexigens, a marine deltaproteobacterium specialized in disproportionating inorganic sulfur compounds.</title>
        <authorList>
            <person name="Finster K.W."/>
            <person name="Kjeldsen K.U."/>
            <person name="Kube M."/>
            <person name="Reinhardt R."/>
            <person name="Mussmann M."/>
            <person name="Amann R."/>
            <person name="Schreiber L."/>
        </authorList>
    </citation>
    <scope>NUCLEOTIDE SEQUENCE [LARGE SCALE GENOMIC DNA]</scope>
    <source>
        <strain evidence="2">DSM 10523 / SB164P1</strain>
    </source>
</reference>
<protein>
    <submittedName>
        <fullName evidence="1">Uncharacterized protein</fullName>
    </submittedName>
</protein>
<dbReference type="Proteomes" id="UP000011721">
    <property type="component" value="Chromosome"/>
</dbReference>
<dbReference type="STRING" id="1167006.UWK_00722"/>
<evidence type="ECO:0000313" key="2">
    <source>
        <dbReference type="Proteomes" id="UP000011721"/>
    </source>
</evidence>
<dbReference type="EMBL" id="CP003985">
    <property type="protein sequence ID" value="AGF77300.1"/>
    <property type="molecule type" value="Genomic_DNA"/>
</dbReference>
<keyword evidence="2" id="KW-1185">Reference proteome</keyword>
<organism evidence="1 2">
    <name type="scientific">Desulfocapsa sulfexigens (strain DSM 10523 / SB164P1)</name>
    <dbReference type="NCBI Taxonomy" id="1167006"/>
    <lineage>
        <taxon>Bacteria</taxon>
        <taxon>Pseudomonadati</taxon>
        <taxon>Thermodesulfobacteriota</taxon>
        <taxon>Desulfobulbia</taxon>
        <taxon>Desulfobulbales</taxon>
        <taxon>Desulfocapsaceae</taxon>
        <taxon>Desulfocapsa</taxon>
    </lineage>
</organism>
<dbReference type="AlphaFoldDB" id="M1PC16"/>
<name>M1PC16_DESSD</name>
<gene>
    <name evidence="1" type="ordered locus">UWK_00722</name>
</gene>
<evidence type="ECO:0000313" key="1">
    <source>
        <dbReference type="EMBL" id="AGF77300.1"/>
    </source>
</evidence>
<accession>M1PC16</accession>
<dbReference type="KEGG" id="dsf:UWK_00722"/>
<dbReference type="HOGENOM" id="CLU_2952964_0_0_7"/>
<proteinExistence type="predicted"/>
<sequence length="59" mass="6920">MIISHNHADRGDTPTPHAVSSYYGEHWDFRIKNQKKQILSDRLNTSFPKMGKWYCNGLK</sequence>